<comment type="caution">
    <text evidence="2">The sequence shown here is derived from an EMBL/GenBank/DDBJ whole genome shotgun (WGS) entry which is preliminary data.</text>
</comment>
<evidence type="ECO:0000313" key="2">
    <source>
        <dbReference type="EMBL" id="KAF2571442.1"/>
    </source>
</evidence>
<dbReference type="EMBL" id="QGKY02001015">
    <property type="protein sequence ID" value="KAF2571442.1"/>
    <property type="molecule type" value="Genomic_DNA"/>
</dbReference>
<feature type="compositionally biased region" description="Basic and acidic residues" evidence="1">
    <location>
        <begin position="38"/>
        <end position="61"/>
    </location>
</feature>
<feature type="region of interest" description="Disordered" evidence="1">
    <location>
        <begin position="37"/>
        <end position="61"/>
    </location>
</feature>
<proteinExistence type="predicted"/>
<evidence type="ECO:0000256" key="1">
    <source>
        <dbReference type="SAM" id="MobiDB-lite"/>
    </source>
</evidence>
<gene>
    <name evidence="2" type="ORF">F2Q70_00003679</name>
</gene>
<sequence length="61" mass="6995">MSFDIGCPGKAYVLSNVNHIALGDHYWVFANRIVEPGPPREPRTDTRWGELERSRAEARRV</sequence>
<reference evidence="2" key="1">
    <citation type="submission" date="2019-12" db="EMBL/GenBank/DDBJ databases">
        <title>Genome sequencing and annotation of Brassica cretica.</title>
        <authorList>
            <person name="Studholme D.J."/>
            <person name="Sarris P.F."/>
        </authorList>
    </citation>
    <scope>NUCLEOTIDE SEQUENCE</scope>
    <source>
        <strain evidence="2">PFS-102/07</strain>
        <tissue evidence="2">Leaf</tissue>
    </source>
</reference>
<organism evidence="2">
    <name type="scientific">Brassica cretica</name>
    <name type="common">Mustard</name>
    <dbReference type="NCBI Taxonomy" id="69181"/>
    <lineage>
        <taxon>Eukaryota</taxon>
        <taxon>Viridiplantae</taxon>
        <taxon>Streptophyta</taxon>
        <taxon>Embryophyta</taxon>
        <taxon>Tracheophyta</taxon>
        <taxon>Spermatophyta</taxon>
        <taxon>Magnoliopsida</taxon>
        <taxon>eudicotyledons</taxon>
        <taxon>Gunneridae</taxon>
        <taxon>Pentapetalae</taxon>
        <taxon>rosids</taxon>
        <taxon>malvids</taxon>
        <taxon>Brassicales</taxon>
        <taxon>Brassicaceae</taxon>
        <taxon>Brassiceae</taxon>
        <taxon>Brassica</taxon>
    </lineage>
</organism>
<dbReference type="AlphaFoldDB" id="A0A8S9IPT4"/>
<accession>A0A8S9IPT4</accession>
<protein>
    <submittedName>
        <fullName evidence="2">Uncharacterized protein</fullName>
    </submittedName>
</protein>
<name>A0A8S9IPT4_BRACR</name>